<dbReference type="InterPro" id="IPR013087">
    <property type="entry name" value="Znf_C2H2_type"/>
</dbReference>
<feature type="domain" description="C2H2-type" evidence="8">
    <location>
        <begin position="450"/>
        <end position="477"/>
    </location>
</feature>
<keyword evidence="10" id="KW-1185">Reference proteome</keyword>
<evidence type="ECO:0000259" key="8">
    <source>
        <dbReference type="PROSITE" id="PS50157"/>
    </source>
</evidence>
<protein>
    <recommendedName>
        <fullName evidence="8">C2H2-type domain-containing protein</fullName>
    </recommendedName>
</protein>
<evidence type="ECO:0000313" key="10">
    <source>
        <dbReference type="Proteomes" id="UP000078492"/>
    </source>
</evidence>
<proteinExistence type="predicted"/>
<feature type="non-terminal residue" evidence="9">
    <location>
        <position position="1"/>
    </location>
</feature>
<evidence type="ECO:0000313" key="9">
    <source>
        <dbReference type="EMBL" id="KYN13779.1"/>
    </source>
</evidence>
<evidence type="ECO:0000256" key="4">
    <source>
        <dbReference type="ARBA" id="ARBA00022771"/>
    </source>
</evidence>
<evidence type="ECO:0000256" key="2">
    <source>
        <dbReference type="ARBA" id="ARBA00022723"/>
    </source>
</evidence>
<feature type="domain" description="C2H2-type" evidence="8">
    <location>
        <begin position="506"/>
        <end position="529"/>
    </location>
</feature>
<dbReference type="PROSITE" id="PS50157">
    <property type="entry name" value="ZINC_FINGER_C2H2_2"/>
    <property type="match status" value="4"/>
</dbReference>
<dbReference type="Gene3D" id="3.30.160.60">
    <property type="entry name" value="Classic Zinc Finger"/>
    <property type="match status" value="3"/>
</dbReference>
<dbReference type="InterPro" id="IPR036236">
    <property type="entry name" value="Znf_C2H2_sf"/>
</dbReference>
<evidence type="ECO:0000256" key="5">
    <source>
        <dbReference type="ARBA" id="ARBA00022833"/>
    </source>
</evidence>
<keyword evidence="6" id="KW-0539">Nucleus</keyword>
<name>A0A195DMQ1_9HYME</name>
<feature type="domain" description="C2H2-type" evidence="8">
    <location>
        <begin position="420"/>
        <end position="449"/>
    </location>
</feature>
<dbReference type="GO" id="GO:0000981">
    <property type="term" value="F:DNA-binding transcription factor activity, RNA polymerase II-specific"/>
    <property type="evidence" value="ECO:0007669"/>
    <property type="project" value="TreeGrafter"/>
</dbReference>
<dbReference type="GO" id="GO:0005634">
    <property type="term" value="C:nucleus"/>
    <property type="evidence" value="ECO:0007669"/>
    <property type="project" value="UniProtKB-SubCell"/>
</dbReference>
<evidence type="ECO:0000256" key="6">
    <source>
        <dbReference type="ARBA" id="ARBA00023242"/>
    </source>
</evidence>
<dbReference type="PANTHER" id="PTHR24394">
    <property type="entry name" value="ZINC FINGER PROTEIN"/>
    <property type="match status" value="1"/>
</dbReference>
<comment type="subcellular location">
    <subcellularLocation>
        <location evidence="1">Nucleus</location>
    </subcellularLocation>
</comment>
<dbReference type="PANTHER" id="PTHR24394:SF44">
    <property type="entry name" value="ZINC FINGER PROTEIN 271-LIKE"/>
    <property type="match status" value="1"/>
</dbReference>
<organism evidence="9 10">
    <name type="scientific">Trachymyrmex cornetzi</name>
    <dbReference type="NCBI Taxonomy" id="471704"/>
    <lineage>
        <taxon>Eukaryota</taxon>
        <taxon>Metazoa</taxon>
        <taxon>Ecdysozoa</taxon>
        <taxon>Arthropoda</taxon>
        <taxon>Hexapoda</taxon>
        <taxon>Insecta</taxon>
        <taxon>Pterygota</taxon>
        <taxon>Neoptera</taxon>
        <taxon>Endopterygota</taxon>
        <taxon>Hymenoptera</taxon>
        <taxon>Apocrita</taxon>
        <taxon>Aculeata</taxon>
        <taxon>Formicoidea</taxon>
        <taxon>Formicidae</taxon>
        <taxon>Myrmicinae</taxon>
        <taxon>Trachymyrmex</taxon>
    </lineage>
</organism>
<dbReference type="Proteomes" id="UP000078492">
    <property type="component" value="Unassembled WGS sequence"/>
</dbReference>
<keyword evidence="2" id="KW-0479">Metal-binding</keyword>
<dbReference type="AlphaFoldDB" id="A0A195DMQ1"/>
<dbReference type="GO" id="GO:0008270">
    <property type="term" value="F:zinc ion binding"/>
    <property type="evidence" value="ECO:0007669"/>
    <property type="project" value="UniProtKB-KW"/>
</dbReference>
<dbReference type="Pfam" id="PF00096">
    <property type="entry name" value="zf-C2H2"/>
    <property type="match status" value="3"/>
</dbReference>
<gene>
    <name evidence="9" type="ORF">ALC57_13852</name>
</gene>
<dbReference type="FunFam" id="3.30.160.60:FF:002529">
    <property type="entry name" value="B-cell CLL/lymphoma 6 member B protein"/>
    <property type="match status" value="1"/>
</dbReference>
<evidence type="ECO:0000256" key="3">
    <source>
        <dbReference type="ARBA" id="ARBA00022737"/>
    </source>
</evidence>
<sequence>SLTSSLVHLPVVRVLDSSRFHSLAAVSTIDIRGSDWPTNGEPVVRERGIGECRDTVIVNAIMNTKRNPQHVSNLYNGGNPGTVGRDSPSALLEVLAEVASQTLHSEKKHINSMLTLQFKPKTASMKRKESCFTVSQLASMPVSHLVKQFAIFTSDELKRQYSYTCALVPGCHEKYTSFASEEKARACIKIHLEKHLEQLKADKETYDTFTVKSINHKNLKTNLQNKKGRMQQIKKPQEMLNKENKDVILEKPVNYLRKIFLNDINIKENEKQKCFQKLENKEVCDTELKNISQIDSKVLGDHSYSERLGDTMPNRKEISLGNVLDNTSGEENIVLMVVGTDSVHMKEYSHQKLAENCQDSNIACSPDKTQISMESNTEICTTTKPKGKAKFIGTSKEEREMALAYIERIKKKGNPTGNNLQCRICDPPRSFTAPTTLVSHYRSHAGIKPYECRICKAVFTRRHSLKYHTLIHQNQTRFTCTDCGKKFRHPSHFREHQRRHTGEAPFGCDDCGQRFKTRNTYKRHLKTRHNKILTTFGEVLHPPEEEYQNIRINRKRKDDSPEATINIDNIASNAIVRFENHDETQVNTNTTEEYVLKDGIDNDRNWETNDIIQIDKFESFEICSESQLNKTDGIETEIAIECKYPDRENSNVNVECIDSIEDGLLQLKNPFYDNLRITDNEENHVCQHNIEDQDYECSNEIKCKVNSKSETSKKEIQKDEEVIEHEVNTDFPEKQGKSSLQVLQETHDYHKKIFNSDVQDKNITHLKIAQTETTNSNENNQKYDEKYVIIQNNVTNENPTKYPNNIDIDNKEHPGNNIFCAQVVYENINIMQAFSEASEEIILENQNNLLQESECITQSVATDVVEILNVSSKESSEANQETNQRQSHQYLYVRSEQLSTLIAQNKYVTIPLHQIKLCRDHGLQAKFSVDGIPDRRHVTAGNPRAKLGIAAVATASVLASPFVRHANPFTALFLPETPRRGIKAGLGVFLRPG</sequence>
<reference evidence="9 10" key="1">
    <citation type="submission" date="2015-09" db="EMBL/GenBank/DDBJ databases">
        <title>Trachymyrmex cornetzi WGS genome.</title>
        <authorList>
            <person name="Nygaard S."/>
            <person name="Hu H."/>
            <person name="Boomsma J."/>
            <person name="Zhang G."/>
        </authorList>
    </citation>
    <scope>NUCLEOTIDE SEQUENCE [LARGE SCALE GENOMIC DNA]</scope>
    <source>
        <strain evidence="9">Tcor2-1</strain>
        <tissue evidence="9">Whole body</tissue>
    </source>
</reference>
<evidence type="ECO:0000256" key="7">
    <source>
        <dbReference type="PROSITE-ProRule" id="PRU00042"/>
    </source>
</evidence>
<dbReference type="FunFam" id="3.30.160.60:FF:000340">
    <property type="entry name" value="zinc finger protein 473 isoform X1"/>
    <property type="match status" value="1"/>
</dbReference>
<dbReference type="STRING" id="471704.A0A195DMQ1"/>
<dbReference type="SMART" id="SM00355">
    <property type="entry name" value="ZnF_C2H2"/>
    <property type="match status" value="4"/>
</dbReference>
<feature type="domain" description="C2H2-type" evidence="8">
    <location>
        <begin position="478"/>
        <end position="505"/>
    </location>
</feature>
<dbReference type="SUPFAM" id="SSF57667">
    <property type="entry name" value="beta-beta-alpha zinc fingers"/>
    <property type="match status" value="2"/>
</dbReference>
<keyword evidence="3" id="KW-0677">Repeat</keyword>
<keyword evidence="5" id="KW-0862">Zinc</keyword>
<accession>A0A195DMQ1</accession>
<dbReference type="EMBL" id="KQ980734">
    <property type="protein sequence ID" value="KYN13779.1"/>
    <property type="molecule type" value="Genomic_DNA"/>
</dbReference>
<keyword evidence="4 7" id="KW-0863">Zinc-finger</keyword>
<dbReference type="PROSITE" id="PS00028">
    <property type="entry name" value="ZINC_FINGER_C2H2_1"/>
    <property type="match status" value="3"/>
</dbReference>
<evidence type="ECO:0000256" key="1">
    <source>
        <dbReference type="ARBA" id="ARBA00004123"/>
    </source>
</evidence>